<feature type="compositionally biased region" description="Basic and acidic residues" evidence="1">
    <location>
        <begin position="74"/>
        <end position="87"/>
    </location>
</feature>
<feature type="compositionally biased region" description="Basic and acidic residues" evidence="1">
    <location>
        <begin position="95"/>
        <end position="113"/>
    </location>
</feature>
<gene>
    <name evidence="2" type="ORF">F442_23130</name>
</gene>
<dbReference type="Proteomes" id="UP000018948">
    <property type="component" value="Unassembled WGS sequence"/>
</dbReference>
<feature type="region of interest" description="Disordered" evidence="1">
    <location>
        <begin position="74"/>
        <end position="117"/>
    </location>
</feature>
<feature type="region of interest" description="Disordered" evidence="1">
    <location>
        <begin position="134"/>
        <end position="182"/>
    </location>
</feature>
<organism evidence="2 3">
    <name type="scientific">Phytophthora nicotianae P10297</name>
    <dbReference type="NCBI Taxonomy" id="1317064"/>
    <lineage>
        <taxon>Eukaryota</taxon>
        <taxon>Sar</taxon>
        <taxon>Stramenopiles</taxon>
        <taxon>Oomycota</taxon>
        <taxon>Peronosporomycetes</taxon>
        <taxon>Peronosporales</taxon>
        <taxon>Peronosporaceae</taxon>
        <taxon>Phytophthora</taxon>
    </lineage>
</organism>
<reference evidence="2 3" key="1">
    <citation type="submission" date="2013-11" db="EMBL/GenBank/DDBJ databases">
        <title>The Genome Sequence of Phytophthora parasitica P10297.</title>
        <authorList>
            <consortium name="The Broad Institute Genomics Platform"/>
            <person name="Russ C."/>
            <person name="Tyler B."/>
            <person name="Panabieres F."/>
            <person name="Shan W."/>
            <person name="Tripathy S."/>
            <person name="Grunwald N."/>
            <person name="Machado M."/>
            <person name="Johnson C.S."/>
            <person name="Walker B."/>
            <person name="Young S.K."/>
            <person name="Zeng Q."/>
            <person name="Gargeya S."/>
            <person name="Fitzgerald M."/>
            <person name="Haas B."/>
            <person name="Abouelleil A."/>
            <person name="Allen A.W."/>
            <person name="Alvarado L."/>
            <person name="Arachchi H.M."/>
            <person name="Berlin A.M."/>
            <person name="Chapman S.B."/>
            <person name="Gainer-Dewar J."/>
            <person name="Goldberg J."/>
            <person name="Griggs A."/>
            <person name="Gujja S."/>
            <person name="Hansen M."/>
            <person name="Howarth C."/>
            <person name="Imamovic A."/>
            <person name="Ireland A."/>
            <person name="Larimer J."/>
            <person name="McCowan C."/>
            <person name="Murphy C."/>
            <person name="Pearson M."/>
            <person name="Poon T.W."/>
            <person name="Priest M."/>
            <person name="Roberts A."/>
            <person name="Saif S."/>
            <person name="Shea T."/>
            <person name="Sisk P."/>
            <person name="Sykes S."/>
            <person name="Wortman J."/>
            <person name="Nusbaum C."/>
            <person name="Birren B."/>
        </authorList>
    </citation>
    <scope>NUCLEOTIDE SEQUENCE [LARGE SCALE GENOMIC DNA]</scope>
    <source>
        <strain evidence="2 3">P10297</strain>
    </source>
</reference>
<sequence length="208" mass="24509">EDNDASDHDAKVASDRVVLHAKVLFRVLFHSNVTHICRRIRHRLAAEIRANVLVHLRRLIPRRQLVAIRENKRNHDGQGELHRRDRVQPLVARGDGVRRRTEAHKQDEDRIHQNADNSSHFFARKRVGEHHAHVDLHEDRKRQDQPEQDGGDEALESHERVEDHSEDQRTHEAVGNLSQRRTHKVPERIIRLRCTFAVERGTFRARKR</sequence>
<feature type="compositionally biased region" description="Basic and acidic residues" evidence="1">
    <location>
        <begin position="134"/>
        <end position="145"/>
    </location>
</feature>
<proteinExistence type="predicted"/>
<comment type="caution">
    <text evidence="2">The sequence shown here is derived from an EMBL/GenBank/DDBJ whole genome shotgun (WGS) entry which is preliminary data.</text>
</comment>
<name>W2XYX5_PHYNI</name>
<dbReference type="EMBL" id="ANIY01005700">
    <property type="protein sequence ID" value="ETP27593.1"/>
    <property type="molecule type" value="Genomic_DNA"/>
</dbReference>
<evidence type="ECO:0000313" key="2">
    <source>
        <dbReference type="EMBL" id="ETP27593.1"/>
    </source>
</evidence>
<accession>W2XYX5</accession>
<evidence type="ECO:0000256" key="1">
    <source>
        <dbReference type="SAM" id="MobiDB-lite"/>
    </source>
</evidence>
<feature type="compositionally biased region" description="Basic and acidic residues" evidence="1">
    <location>
        <begin position="155"/>
        <end position="172"/>
    </location>
</feature>
<protein>
    <submittedName>
        <fullName evidence="2">Uncharacterized protein</fullName>
    </submittedName>
</protein>
<dbReference type="AlphaFoldDB" id="W2XYX5"/>
<evidence type="ECO:0000313" key="3">
    <source>
        <dbReference type="Proteomes" id="UP000018948"/>
    </source>
</evidence>
<feature type="non-terminal residue" evidence="2">
    <location>
        <position position="1"/>
    </location>
</feature>